<dbReference type="Gene3D" id="3.10.620.30">
    <property type="match status" value="1"/>
</dbReference>
<feature type="domain" description="DUF3857" evidence="1">
    <location>
        <begin position="28"/>
        <end position="163"/>
    </location>
</feature>
<dbReference type="InterPro" id="IPR024618">
    <property type="entry name" value="DUF3857"/>
</dbReference>
<evidence type="ECO:0000313" key="4">
    <source>
        <dbReference type="Proteomes" id="UP000270927"/>
    </source>
</evidence>
<reference evidence="2 4" key="1">
    <citation type="submission" date="2018-09" db="EMBL/GenBank/DDBJ databases">
        <title>Comparative Genomics of Wolbachia-Cardinium Dual Endosymbiosis in a Plant-Parasitic Nematode.</title>
        <authorList>
            <person name="Brown A.M.V."/>
            <person name="Wasala S.K."/>
            <person name="Howe D.K."/>
            <person name="Peetz A.B."/>
            <person name="Zasada I.A."/>
            <person name="Denver D.R."/>
        </authorList>
    </citation>
    <scope>NUCLEOTIDE SEQUENCE [LARGE SCALE GENOMIC DNA]</scope>
    <source>
        <strain evidence="2 4">Pp_1</strain>
    </source>
</reference>
<organism evidence="2 4">
    <name type="scientific">Candidatus Cardinium hertigii</name>
    <dbReference type="NCBI Taxonomy" id="247481"/>
    <lineage>
        <taxon>Bacteria</taxon>
        <taxon>Pseudomonadati</taxon>
        <taxon>Bacteroidota</taxon>
        <taxon>Cytophagia</taxon>
        <taxon>Cytophagales</taxon>
        <taxon>Amoebophilaceae</taxon>
        <taxon>Candidatus Cardinium</taxon>
    </lineage>
</organism>
<protein>
    <submittedName>
        <fullName evidence="2">DUF3857 domain-containing protein</fullName>
    </submittedName>
</protein>
<proteinExistence type="predicted"/>
<keyword evidence="4" id="KW-1185">Reference proteome</keyword>
<evidence type="ECO:0000313" key="2">
    <source>
        <dbReference type="EMBL" id="ROT47302.1"/>
    </source>
</evidence>
<dbReference type="EMBL" id="RARA01000025">
    <property type="protein sequence ID" value="ROT47302.1"/>
    <property type="molecule type" value="Genomic_DNA"/>
</dbReference>
<gene>
    <name evidence="3" type="ORF">EDM02_02495</name>
    <name evidence="2" type="ORF">EDM02_04040</name>
</gene>
<dbReference type="AlphaFoldDB" id="A0A3N2QCG8"/>
<dbReference type="Pfam" id="PF12969">
    <property type="entry name" value="DUF3857"/>
    <property type="match status" value="1"/>
</dbReference>
<name>A0A3N2QCG8_9BACT</name>
<evidence type="ECO:0000259" key="1">
    <source>
        <dbReference type="Pfam" id="PF12969"/>
    </source>
</evidence>
<dbReference type="Gene3D" id="2.60.40.3140">
    <property type="match status" value="1"/>
</dbReference>
<evidence type="ECO:0000313" key="3">
    <source>
        <dbReference type="EMBL" id="ROT47508.1"/>
    </source>
</evidence>
<sequence>MPIAEAKWSKYEQLELESDIQEDMFVNADGTYTSIVESRSKILKEHGREIFAPYRIDYNNQNMQITILEAKTICQGKEYKVVKNMIQDKAVSSLKSGFDTERQIAIAFPKIELGSEIYLKYKIFRKKAPIKNFFGEVLYYTGSYIKSYNTRIQSKIPLKVKVNDPKNVLKVSHEPYKQDTHNIVITLEKPIQEWSVTNERSYFVNKKYRTWVSLSNVSSWKEFAQAFATEYYKVINQPLPKSFVAIAEVAATKEGDEATINYVTSELNKQIQYMGDWRTVKGGHFPRDLEKTAHFQMGDCKDFSAATASILQKLGYQVQPLLVHRGSTANTKIIADCALLPHLGFNHAMLKVTNNEKNVYWIDPTNKVSMAQGIFPDVADRDALLLDHKEGGLIQVPPINPTTSKILCYNRLAIQDNVVNQQGTMVFKGASSLDLTQIALNSSNEALKDFIFYKISNVYLTDEEKKFMDLPDFTSSIVQDITIRYAFQQKNKIFQTNLGSALILDSICYFKNWFENTVSTAPDQVSDVFIGDPCIIENHSIIEKTHIKNCEKLNFKIDSPWLSVHRSCTYKNGNTEIIDIVTILKSIIPNEALQSTAYKNLKHALEGNLQKASIVIG</sequence>
<dbReference type="Proteomes" id="UP000270927">
    <property type="component" value="Unassembled WGS sequence"/>
</dbReference>
<dbReference type="SUPFAM" id="SSF54001">
    <property type="entry name" value="Cysteine proteinases"/>
    <property type="match status" value="1"/>
</dbReference>
<accession>A0A3N2QCG8</accession>
<dbReference type="InterPro" id="IPR038765">
    <property type="entry name" value="Papain-like_cys_pep_sf"/>
</dbReference>
<dbReference type="EMBL" id="RARA01000023">
    <property type="protein sequence ID" value="ROT47508.1"/>
    <property type="molecule type" value="Genomic_DNA"/>
</dbReference>
<dbReference type="OrthoDB" id="8595007at2"/>
<comment type="caution">
    <text evidence="2">The sequence shown here is derived from an EMBL/GenBank/DDBJ whole genome shotgun (WGS) entry which is preliminary data.</text>
</comment>